<keyword evidence="7" id="KW-0456">Lyase</keyword>
<evidence type="ECO:0000256" key="8">
    <source>
        <dbReference type="RuleBase" id="RU364100"/>
    </source>
</evidence>
<evidence type="ECO:0000256" key="3">
    <source>
        <dbReference type="ARBA" id="ARBA00022763"/>
    </source>
</evidence>
<dbReference type="GO" id="GO:0006508">
    <property type="term" value="P:proteolysis"/>
    <property type="evidence" value="ECO:0007669"/>
    <property type="project" value="UniProtKB-KW"/>
</dbReference>
<dbReference type="GO" id="GO:0003697">
    <property type="term" value="F:single-stranded DNA binding"/>
    <property type="evidence" value="ECO:0007669"/>
    <property type="project" value="InterPro"/>
</dbReference>
<dbReference type="Proteomes" id="UP000034344">
    <property type="component" value="Unassembled WGS sequence"/>
</dbReference>
<evidence type="ECO:0000256" key="1">
    <source>
        <dbReference type="ARBA" id="ARBA00008136"/>
    </source>
</evidence>
<keyword evidence="4 8" id="KW-0378">Hydrolase</keyword>
<name>A0A0G0HCH4_9BACT</name>
<dbReference type="InterPro" id="IPR003738">
    <property type="entry name" value="SRAP"/>
</dbReference>
<comment type="similarity">
    <text evidence="1 8">Belongs to the SOS response-associated peptidase family.</text>
</comment>
<keyword evidence="2 8" id="KW-0645">Protease</keyword>
<proteinExistence type="inferred from homology"/>
<dbReference type="Gene3D" id="3.90.1680.10">
    <property type="entry name" value="SOS response associated peptidase-like"/>
    <property type="match status" value="1"/>
</dbReference>
<dbReference type="EMBL" id="LBRS01000006">
    <property type="protein sequence ID" value="KKQ01596.1"/>
    <property type="molecule type" value="Genomic_DNA"/>
</dbReference>
<dbReference type="STRING" id="1618480.US11_C0006G0038"/>
<evidence type="ECO:0000256" key="6">
    <source>
        <dbReference type="ARBA" id="ARBA00023125"/>
    </source>
</evidence>
<dbReference type="AlphaFoldDB" id="A0A0G0HCH4"/>
<reference evidence="9 10" key="1">
    <citation type="journal article" date="2015" name="Nature">
        <title>rRNA introns, odd ribosomes, and small enigmatic genomes across a large radiation of phyla.</title>
        <authorList>
            <person name="Brown C.T."/>
            <person name="Hug L.A."/>
            <person name="Thomas B.C."/>
            <person name="Sharon I."/>
            <person name="Castelle C.J."/>
            <person name="Singh A."/>
            <person name="Wilkins M.J."/>
            <person name="Williams K.H."/>
            <person name="Banfield J.F."/>
        </authorList>
    </citation>
    <scope>NUCLEOTIDE SEQUENCE [LARGE SCALE GENOMIC DNA]</scope>
</reference>
<dbReference type="PANTHER" id="PTHR13604">
    <property type="entry name" value="DC12-RELATED"/>
    <property type="match status" value="1"/>
</dbReference>
<evidence type="ECO:0000313" key="9">
    <source>
        <dbReference type="EMBL" id="KKQ01596.1"/>
    </source>
</evidence>
<dbReference type="PATRIC" id="fig|1618480.3.peg.479"/>
<dbReference type="EC" id="3.4.-.-" evidence="8"/>
<evidence type="ECO:0000256" key="2">
    <source>
        <dbReference type="ARBA" id="ARBA00022670"/>
    </source>
</evidence>
<dbReference type="PANTHER" id="PTHR13604:SF0">
    <property type="entry name" value="ABASIC SITE PROCESSING PROTEIN HMCES"/>
    <property type="match status" value="1"/>
</dbReference>
<organism evidence="9 10">
    <name type="scientific">Candidatus Roizmanbacteria bacterium GW2011_GWA2_36_23</name>
    <dbReference type="NCBI Taxonomy" id="1618480"/>
    <lineage>
        <taxon>Bacteria</taxon>
        <taxon>Candidatus Roizmaniibacteriota</taxon>
    </lineage>
</organism>
<dbReference type="Pfam" id="PF02586">
    <property type="entry name" value="SRAP"/>
    <property type="match status" value="1"/>
</dbReference>
<evidence type="ECO:0000256" key="4">
    <source>
        <dbReference type="ARBA" id="ARBA00022801"/>
    </source>
</evidence>
<gene>
    <name evidence="9" type="ORF">US11_C0006G0038</name>
</gene>
<dbReference type="InterPro" id="IPR036590">
    <property type="entry name" value="SRAP-like"/>
</dbReference>
<dbReference type="GO" id="GO:0106300">
    <property type="term" value="P:protein-DNA covalent cross-linking repair"/>
    <property type="evidence" value="ECO:0007669"/>
    <property type="project" value="InterPro"/>
</dbReference>
<evidence type="ECO:0000256" key="7">
    <source>
        <dbReference type="ARBA" id="ARBA00023239"/>
    </source>
</evidence>
<keyword evidence="3" id="KW-0227">DNA damage</keyword>
<dbReference type="GO" id="GO:0016829">
    <property type="term" value="F:lyase activity"/>
    <property type="evidence" value="ECO:0007669"/>
    <property type="project" value="UniProtKB-KW"/>
</dbReference>
<accession>A0A0G0HCH4</accession>
<dbReference type="SUPFAM" id="SSF143081">
    <property type="entry name" value="BB1717-like"/>
    <property type="match status" value="1"/>
</dbReference>
<sequence>MCGRYNLELTERFSKRFQVNEVPSMKSRYNIAPSQQLPVIVKHKVRDLKIMKWGLVPFWSKDGKQQLINIRADSAISKPMFTRLIKARRCLVPATGFYEWKRTSDGKIPFLVRLKSQDYFSFAGLYDILKTPEGKEIPAYAIITTEPNDLMSKIHNRMPVILKKQDENNWLNPDNAEIDSLKSLLNPFQAELMEAYPISSRINNPFNDDKELLKEETN</sequence>
<comment type="caution">
    <text evidence="9">The sequence shown here is derived from an EMBL/GenBank/DDBJ whole genome shotgun (WGS) entry which is preliminary data.</text>
</comment>
<keyword evidence="5" id="KW-0190">Covalent protein-DNA linkage</keyword>
<keyword evidence="6" id="KW-0238">DNA-binding</keyword>
<evidence type="ECO:0000256" key="5">
    <source>
        <dbReference type="ARBA" id="ARBA00023124"/>
    </source>
</evidence>
<evidence type="ECO:0000313" key="10">
    <source>
        <dbReference type="Proteomes" id="UP000034344"/>
    </source>
</evidence>
<dbReference type="GO" id="GO:0008233">
    <property type="term" value="F:peptidase activity"/>
    <property type="evidence" value="ECO:0007669"/>
    <property type="project" value="UniProtKB-KW"/>
</dbReference>
<protein>
    <recommendedName>
        <fullName evidence="8">Abasic site processing protein</fullName>
        <ecNumber evidence="8">3.4.-.-</ecNumber>
    </recommendedName>
</protein>